<dbReference type="PANTHER" id="PTHR45626:SF14">
    <property type="entry name" value="ATP-DEPENDENT DNA HELICASE (EUROFUNG)"/>
    <property type="match status" value="1"/>
</dbReference>
<dbReference type="GO" id="GO:0005524">
    <property type="term" value="F:ATP binding"/>
    <property type="evidence" value="ECO:0007669"/>
    <property type="project" value="UniProtKB-KW"/>
</dbReference>
<evidence type="ECO:0000256" key="4">
    <source>
        <dbReference type="SAM" id="MobiDB-lite"/>
    </source>
</evidence>
<dbReference type="PROSITE" id="PS51192">
    <property type="entry name" value="HELICASE_ATP_BIND_1"/>
    <property type="match status" value="1"/>
</dbReference>
<dbReference type="PANTHER" id="PTHR45626">
    <property type="entry name" value="TRANSCRIPTION TERMINATION FACTOR 2-RELATED"/>
    <property type="match status" value="1"/>
</dbReference>
<dbReference type="OrthoDB" id="423559at2759"/>
<evidence type="ECO:0000256" key="1">
    <source>
        <dbReference type="ARBA" id="ARBA00022741"/>
    </source>
</evidence>
<dbReference type="GO" id="GO:0005634">
    <property type="term" value="C:nucleus"/>
    <property type="evidence" value="ECO:0007669"/>
    <property type="project" value="TreeGrafter"/>
</dbReference>
<keyword evidence="1" id="KW-0547">Nucleotide-binding</keyword>
<reference evidence="8" key="1">
    <citation type="submission" date="2016-05" db="EMBL/GenBank/DDBJ databases">
        <title>Comparative genomics of biotechnologically important yeasts.</title>
        <authorList>
            <consortium name="DOE Joint Genome Institute"/>
            <person name="Riley R."/>
            <person name="Haridas S."/>
            <person name="Wolfe K.H."/>
            <person name="Lopes M.R."/>
            <person name="Hittinger C.T."/>
            <person name="Goker M."/>
            <person name="Salamov A."/>
            <person name="Wisecaver J."/>
            <person name="Long T.M."/>
            <person name="Aerts A.L."/>
            <person name="Barry K."/>
            <person name="Choi C."/>
            <person name="Clum A."/>
            <person name="Coughlan A.Y."/>
            <person name="Deshpande S."/>
            <person name="Douglass A.P."/>
            <person name="Hanson S.J."/>
            <person name="Klenk H.-P."/>
            <person name="Labutti K."/>
            <person name="Lapidus A."/>
            <person name="Lindquist E."/>
            <person name="Lipzen A."/>
            <person name="Meier-Kolthoff J.P."/>
            <person name="Ohm R.A."/>
            <person name="Otillar R.P."/>
            <person name="Pangilinan J."/>
            <person name="Peng Y."/>
            <person name="Rokas A."/>
            <person name="Rosa C.A."/>
            <person name="Scheuner C."/>
            <person name="Sibirny A.A."/>
            <person name="Slot J.C."/>
            <person name="Stielow J.B."/>
            <person name="Sun H."/>
            <person name="Kurtzman C.P."/>
            <person name="Blackwell M."/>
            <person name="Grigoriev I.V."/>
            <person name="Jeffries T.W."/>
        </authorList>
    </citation>
    <scope>NUCLEOTIDE SEQUENCE [LARGE SCALE GENOMIC DNA]</scope>
    <source>
        <strain evidence="8">NRRL Y-12698</strain>
    </source>
</reference>
<evidence type="ECO:0000313" key="8">
    <source>
        <dbReference type="Proteomes" id="UP000094336"/>
    </source>
</evidence>
<feature type="domain" description="Helicase C-terminal" evidence="6">
    <location>
        <begin position="554"/>
        <end position="710"/>
    </location>
</feature>
<dbReference type="InterPro" id="IPR038718">
    <property type="entry name" value="SNF2-like_sf"/>
</dbReference>
<name>A0A1E3QS72_9ASCO</name>
<dbReference type="GO" id="GO:0006281">
    <property type="term" value="P:DNA repair"/>
    <property type="evidence" value="ECO:0007669"/>
    <property type="project" value="TreeGrafter"/>
</dbReference>
<evidence type="ECO:0000256" key="2">
    <source>
        <dbReference type="ARBA" id="ARBA00022801"/>
    </source>
</evidence>
<dbReference type="InterPro" id="IPR001650">
    <property type="entry name" value="Helicase_C-like"/>
</dbReference>
<dbReference type="PROSITE" id="PS51194">
    <property type="entry name" value="HELICASE_CTER"/>
    <property type="match status" value="1"/>
</dbReference>
<feature type="domain" description="Helicase ATP-binding" evidence="5">
    <location>
        <begin position="156"/>
        <end position="339"/>
    </location>
</feature>
<dbReference type="GO" id="GO:0016787">
    <property type="term" value="F:hydrolase activity"/>
    <property type="evidence" value="ECO:0007669"/>
    <property type="project" value="UniProtKB-KW"/>
</dbReference>
<dbReference type="Proteomes" id="UP000094336">
    <property type="component" value="Unassembled WGS sequence"/>
</dbReference>
<keyword evidence="2" id="KW-0378">Hydrolase</keyword>
<dbReference type="EMBL" id="KV454429">
    <property type="protein sequence ID" value="ODQ80531.1"/>
    <property type="molecule type" value="Genomic_DNA"/>
</dbReference>
<evidence type="ECO:0000259" key="6">
    <source>
        <dbReference type="PROSITE" id="PS51194"/>
    </source>
</evidence>
<organism evidence="7 8">
    <name type="scientific">Babjeviella inositovora NRRL Y-12698</name>
    <dbReference type="NCBI Taxonomy" id="984486"/>
    <lineage>
        <taxon>Eukaryota</taxon>
        <taxon>Fungi</taxon>
        <taxon>Dikarya</taxon>
        <taxon>Ascomycota</taxon>
        <taxon>Saccharomycotina</taxon>
        <taxon>Pichiomycetes</taxon>
        <taxon>Serinales incertae sedis</taxon>
        <taxon>Babjeviella</taxon>
    </lineage>
</organism>
<dbReference type="InterPro" id="IPR000330">
    <property type="entry name" value="SNF2_N"/>
</dbReference>
<feature type="region of interest" description="Disordered" evidence="4">
    <location>
        <begin position="28"/>
        <end position="52"/>
    </location>
</feature>
<evidence type="ECO:0000313" key="7">
    <source>
        <dbReference type="EMBL" id="ODQ80531.1"/>
    </source>
</evidence>
<dbReference type="SMART" id="SM00490">
    <property type="entry name" value="HELICc"/>
    <property type="match status" value="1"/>
</dbReference>
<dbReference type="InterPro" id="IPR049730">
    <property type="entry name" value="SNF2/RAD54-like_C"/>
</dbReference>
<accession>A0A1E3QS72</accession>
<dbReference type="RefSeq" id="XP_018985859.1">
    <property type="nucleotide sequence ID" value="XM_019132589.1"/>
</dbReference>
<dbReference type="SMART" id="SM00487">
    <property type="entry name" value="DEXDc"/>
    <property type="match status" value="1"/>
</dbReference>
<dbReference type="Gene3D" id="3.40.50.300">
    <property type="entry name" value="P-loop containing nucleotide triphosphate hydrolases"/>
    <property type="match status" value="1"/>
</dbReference>
<keyword evidence="3" id="KW-0067">ATP-binding</keyword>
<feature type="region of interest" description="Disordered" evidence="4">
    <location>
        <begin position="477"/>
        <end position="502"/>
    </location>
</feature>
<dbReference type="CDD" id="cd18008">
    <property type="entry name" value="DEXDc_SHPRH-like"/>
    <property type="match status" value="1"/>
</dbReference>
<protein>
    <recommendedName>
        <fullName evidence="9">DNA repair protein RAD5</fullName>
    </recommendedName>
</protein>
<evidence type="ECO:0000256" key="3">
    <source>
        <dbReference type="ARBA" id="ARBA00022840"/>
    </source>
</evidence>
<dbReference type="Pfam" id="PF00271">
    <property type="entry name" value="Helicase_C"/>
    <property type="match status" value="1"/>
</dbReference>
<dbReference type="GO" id="GO:0008094">
    <property type="term" value="F:ATP-dependent activity, acting on DNA"/>
    <property type="evidence" value="ECO:0007669"/>
    <property type="project" value="TreeGrafter"/>
</dbReference>
<dbReference type="InterPro" id="IPR050628">
    <property type="entry name" value="SNF2_RAD54_helicase_TF"/>
</dbReference>
<dbReference type="InterPro" id="IPR027417">
    <property type="entry name" value="P-loop_NTPase"/>
</dbReference>
<proteinExistence type="predicted"/>
<dbReference type="CDD" id="cd18793">
    <property type="entry name" value="SF2_C_SNF"/>
    <property type="match status" value="1"/>
</dbReference>
<keyword evidence="8" id="KW-1185">Reference proteome</keyword>
<evidence type="ECO:0008006" key="9">
    <source>
        <dbReference type="Google" id="ProtNLM"/>
    </source>
</evidence>
<dbReference type="STRING" id="984486.A0A1E3QS72"/>
<dbReference type="GeneID" id="30150442"/>
<evidence type="ECO:0000259" key="5">
    <source>
        <dbReference type="PROSITE" id="PS51192"/>
    </source>
</evidence>
<dbReference type="Gene3D" id="3.40.50.10810">
    <property type="entry name" value="Tandem AAA-ATPase domain"/>
    <property type="match status" value="1"/>
</dbReference>
<gene>
    <name evidence="7" type="ORF">BABINDRAFT_7256</name>
</gene>
<dbReference type="InterPro" id="IPR014001">
    <property type="entry name" value="Helicase_ATP-bd"/>
</dbReference>
<dbReference type="SUPFAM" id="SSF52540">
    <property type="entry name" value="P-loop containing nucleoside triphosphate hydrolases"/>
    <property type="match status" value="2"/>
</dbReference>
<dbReference type="AlphaFoldDB" id="A0A1E3QS72"/>
<sequence length="741" mass="83173">MTFSNPLEMDDLSHKLGSVSLETPFKKEYSSLSSHRKLTKPVPGSSPKEKYDPAALTRYPQLIENPSSIKHSKANWGRFARSTFARNARVSGAGFLDNPDKFSREQRLASDLMFNLEEEGDETQNGKVTAEDLVVPGLKVSLLPHQVHGLRFLTAREEDISCKGGLLCDDMGLGKTIQILALMLKNPLMPSSDKPLGAKKDNILRDRSCSTIRPTLVVCPLALASQWLQEITKKAPGLTSVVFHGRRRTADPKELLKYDVVITTYDTVRSEREKTHSALYILSWWRVVLDEAHTIQNSASKTAKATFALASHRRWCLTGTPIQNNVEGLQALFIFLKYSKFSDSDLWKTEIHLTIVKGAPERAINLLRNELRVVMLRRTKAVLQNTEAFSLPPKTVQRVLVHFSPAERAQYRRIETRIVDRILRDIVVDSGDKVDVICYMVYLLRLRQIACHWKLLQNVKAGDVAIEEKFEDVIGETTGVMNDDTSTSKSPEEETGLSPVPQSDDLSALFGKLKFSEKECTVCCAEIPATMNTEGLCAECFASSNPPKEQDSAKTKRLLEILLVHPKRKTIVFSQFTSMLDLLEPVLARKKFKFVRYDGAMLRAKRDEALEILRNDPSTTILLCSLKCGALGLNLTCASRVVLFDPWWNPQVLEQAIDRVYRLGQTSPVDVYELVVVDSVEERIIKLQDIKRALAKAVTDGDKLSQLQLLGSKLSTDQLLGLFGVRQGTPIKRASRGLRLR</sequence>
<dbReference type="Pfam" id="PF00176">
    <property type="entry name" value="SNF2-rel_dom"/>
    <property type="match status" value="1"/>
</dbReference>
<feature type="compositionally biased region" description="Polar residues" evidence="4">
    <location>
        <begin position="479"/>
        <end position="489"/>
    </location>
</feature>